<proteinExistence type="predicted"/>
<keyword evidence="1" id="KW-0472">Membrane</keyword>
<dbReference type="Proteomes" id="UP001148838">
    <property type="component" value="Unassembled WGS sequence"/>
</dbReference>
<dbReference type="EMBL" id="JAJSOF020000001">
    <property type="protein sequence ID" value="KAJ4451372.1"/>
    <property type="molecule type" value="Genomic_DNA"/>
</dbReference>
<keyword evidence="1" id="KW-1133">Transmembrane helix</keyword>
<evidence type="ECO:0000313" key="2">
    <source>
        <dbReference type="EMBL" id="KAJ4451372.1"/>
    </source>
</evidence>
<keyword evidence="1" id="KW-0812">Transmembrane</keyword>
<accession>A0ABQ8TZ30</accession>
<feature type="transmembrane region" description="Helical" evidence="1">
    <location>
        <begin position="213"/>
        <end position="235"/>
    </location>
</feature>
<feature type="transmembrane region" description="Helical" evidence="1">
    <location>
        <begin position="153"/>
        <end position="176"/>
    </location>
</feature>
<evidence type="ECO:0000256" key="1">
    <source>
        <dbReference type="SAM" id="Phobius"/>
    </source>
</evidence>
<protein>
    <submittedName>
        <fullName evidence="2">Uncharacterized protein</fullName>
    </submittedName>
</protein>
<name>A0ABQ8TZ30_PERAM</name>
<gene>
    <name evidence="2" type="ORF">ANN_02834</name>
</gene>
<comment type="caution">
    <text evidence="2">The sequence shown here is derived from an EMBL/GenBank/DDBJ whole genome shotgun (WGS) entry which is preliminary data.</text>
</comment>
<evidence type="ECO:0000313" key="3">
    <source>
        <dbReference type="Proteomes" id="UP001148838"/>
    </source>
</evidence>
<sequence>MRQRVIALVEAGYGARSAGRLVGVPGSTAARSIIATALTDADYNIFEEVTGNTRRINIIAFKEPTRSGFIIDPTVRFETNEEQPAEVDKEKKNIYNPTILYYLQKYRLKELEVIWLEQEVVSTYLLISSAIDLHDILNDQSVNETSKKAKDPIIIGLLWTFLGVMGLHIVMSLLLLLGAVKVSLSPCTCTLVTLLNHYKARCFTQEVPVILCLWLAANVVFLVVVVSGMTVRIFLNPKRFLSSIGKRIFSVGKYTLLRGLLKADFFQCYATVS</sequence>
<reference evidence="2 3" key="1">
    <citation type="journal article" date="2022" name="Allergy">
        <title>Genome assembly and annotation of Periplaneta americana reveal a comprehensive cockroach allergen profile.</title>
        <authorList>
            <person name="Wang L."/>
            <person name="Xiong Q."/>
            <person name="Saelim N."/>
            <person name="Wang L."/>
            <person name="Nong W."/>
            <person name="Wan A.T."/>
            <person name="Shi M."/>
            <person name="Liu X."/>
            <person name="Cao Q."/>
            <person name="Hui J.H.L."/>
            <person name="Sookrung N."/>
            <person name="Leung T.F."/>
            <person name="Tungtrongchitr A."/>
            <person name="Tsui S.K.W."/>
        </authorList>
    </citation>
    <scope>NUCLEOTIDE SEQUENCE [LARGE SCALE GENOMIC DNA]</scope>
    <source>
        <strain evidence="2">PWHHKU_190912</strain>
    </source>
</reference>
<organism evidence="2 3">
    <name type="scientific">Periplaneta americana</name>
    <name type="common">American cockroach</name>
    <name type="synonym">Blatta americana</name>
    <dbReference type="NCBI Taxonomy" id="6978"/>
    <lineage>
        <taxon>Eukaryota</taxon>
        <taxon>Metazoa</taxon>
        <taxon>Ecdysozoa</taxon>
        <taxon>Arthropoda</taxon>
        <taxon>Hexapoda</taxon>
        <taxon>Insecta</taxon>
        <taxon>Pterygota</taxon>
        <taxon>Neoptera</taxon>
        <taxon>Polyneoptera</taxon>
        <taxon>Dictyoptera</taxon>
        <taxon>Blattodea</taxon>
        <taxon>Blattoidea</taxon>
        <taxon>Blattidae</taxon>
        <taxon>Blattinae</taxon>
        <taxon>Periplaneta</taxon>
    </lineage>
</organism>
<keyword evidence="3" id="KW-1185">Reference proteome</keyword>